<dbReference type="InterPro" id="IPR027417">
    <property type="entry name" value="P-loop_NTPase"/>
</dbReference>
<protein>
    <submittedName>
        <fullName evidence="8">Cobalamin synthesis protein, P47K</fullName>
    </submittedName>
</protein>
<dbReference type="PANTHER" id="PTHR13748">
    <property type="entry name" value="COBW-RELATED"/>
    <property type="match status" value="1"/>
</dbReference>
<sequence length="337" mass="37476">MDATERIESKVPVTILTGFLGAGKTTLLRNILTERHDERIAVIENEFGETSVDAELLFEDRQEQVIELNNGCICCKVRGDLVRMLSDLHDRRAADKLHFNRVIIETTGLADPAPVAQTFFVEEDVSRHYILDAIVTIVDAVHADAQLDAHHEAVEQVAFADRVLVSKADLVAPQSVDALKARIRQINARAPIALVNLGRTNVQGLLDIAGFSLKSVLEVEPDFLSDVAHEHDDDIGSFVFTSRQPFDPARITNFLQEMIQTHGADLMRYKGVLSYAGFERKVVLQGVHMVMHSDVGQPWSGEERVSNIVFIGRRLREPDIRRALEACLIQASVPATV</sequence>
<organism evidence="8 9">
    <name type="scientific">Caballeronia arvi</name>
    <dbReference type="NCBI Taxonomy" id="1777135"/>
    <lineage>
        <taxon>Bacteria</taxon>
        <taxon>Pseudomonadati</taxon>
        <taxon>Pseudomonadota</taxon>
        <taxon>Betaproteobacteria</taxon>
        <taxon>Burkholderiales</taxon>
        <taxon>Burkholderiaceae</taxon>
        <taxon>Caballeronia</taxon>
    </lineage>
</organism>
<comment type="caution">
    <text evidence="8">The sequence shown here is derived from an EMBL/GenBank/DDBJ whole genome shotgun (WGS) entry which is preliminary data.</text>
</comment>
<evidence type="ECO:0000256" key="2">
    <source>
        <dbReference type="ARBA" id="ARBA00022801"/>
    </source>
</evidence>
<evidence type="ECO:0000256" key="4">
    <source>
        <dbReference type="ARBA" id="ARBA00034320"/>
    </source>
</evidence>
<dbReference type="SMART" id="SM00833">
    <property type="entry name" value="CobW_C"/>
    <property type="match status" value="1"/>
</dbReference>
<dbReference type="RefSeq" id="WP_061150165.1">
    <property type="nucleotide sequence ID" value="NZ_FCOM02000036.1"/>
</dbReference>
<evidence type="ECO:0000313" key="9">
    <source>
        <dbReference type="Proteomes" id="UP000055019"/>
    </source>
</evidence>
<dbReference type="Pfam" id="PF02492">
    <property type="entry name" value="cobW"/>
    <property type="match status" value="1"/>
</dbReference>
<comment type="similarity">
    <text evidence="4">Belongs to the SIMIBI class G3E GTPase family. ZNG1 subfamily.</text>
</comment>
<keyword evidence="2" id="KW-0378">Hydrolase</keyword>
<dbReference type="Pfam" id="PF07683">
    <property type="entry name" value="CobW_C"/>
    <property type="match status" value="1"/>
</dbReference>
<keyword evidence="9" id="KW-1185">Reference proteome</keyword>
<dbReference type="InterPro" id="IPR036627">
    <property type="entry name" value="CobW-likC_sf"/>
</dbReference>
<evidence type="ECO:0000259" key="7">
    <source>
        <dbReference type="SMART" id="SM00833"/>
    </source>
</evidence>
<dbReference type="CDD" id="cd03112">
    <property type="entry name" value="CobW-like"/>
    <property type="match status" value="1"/>
</dbReference>
<evidence type="ECO:0000256" key="3">
    <source>
        <dbReference type="ARBA" id="ARBA00023186"/>
    </source>
</evidence>
<gene>
    <name evidence="8" type="ORF">AWB74_05894</name>
</gene>
<dbReference type="PANTHER" id="PTHR13748:SF62">
    <property type="entry name" value="COBW DOMAIN-CONTAINING PROTEIN"/>
    <property type="match status" value="1"/>
</dbReference>
<dbReference type="EMBL" id="FCOM02000036">
    <property type="protein sequence ID" value="SAL81216.1"/>
    <property type="molecule type" value="Genomic_DNA"/>
</dbReference>
<accession>A0A158KJ87</accession>
<evidence type="ECO:0000313" key="8">
    <source>
        <dbReference type="EMBL" id="SAL81216.1"/>
    </source>
</evidence>
<keyword evidence="3" id="KW-0143">Chaperone</keyword>
<dbReference type="InterPro" id="IPR011629">
    <property type="entry name" value="CobW-like_C"/>
</dbReference>
<dbReference type="Gene3D" id="3.30.1220.10">
    <property type="entry name" value="CobW-like, C-terminal domain"/>
    <property type="match status" value="1"/>
</dbReference>
<dbReference type="InterPro" id="IPR003495">
    <property type="entry name" value="CobW/HypB/UreG_nucleotide-bd"/>
</dbReference>
<dbReference type="GO" id="GO:0016787">
    <property type="term" value="F:hydrolase activity"/>
    <property type="evidence" value="ECO:0007669"/>
    <property type="project" value="UniProtKB-KW"/>
</dbReference>
<proteinExistence type="inferred from homology"/>
<dbReference type="AlphaFoldDB" id="A0A158KJ87"/>
<keyword evidence="1" id="KW-0547">Nucleotide-binding</keyword>
<dbReference type="GO" id="GO:0005737">
    <property type="term" value="C:cytoplasm"/>
    <property type="evidence" value="ECO:0007669"/>
    <property type="project" value="TreeGrafter"/>
</dbReference>
<dbReference type="SUPFAM" id="SSF90002">
    <property type="entry name" value="Hypothetical protein YjiA, C-terminal domain"/>
    <property type="match status" value="1"/>
</dbReference>
<feature type="domain" description="CobW C-terminal" evidence="7">
    <location>
        <begin position="235"/>
        <end position="328"/>
    </location>
</feature>
<comment type="catalytic activity">
    <reaction evidence="6">
        <text>GTP + H2O = GDP + phosphate + H(+)</text>
        <dbReference type="Rhea" id="RHEA:19669"/>
        <dbReference type="ChEBI" id="CHEBI:15377"/>
        <dbReference type="ChEBI" id="CHEBI:15378"/>
        <dbReference type="ChEBI" id="CHEBI:37565"/>
        <dbReference type="ChEBI" id="CHEBI:43474"/>
        <dbReference type="ChEBI" id="CHEBI:58189"/>
    </reaction>
    <physiologicalReaction direction="left-to-right" evidence="6">
        <dbReference type="Rhea" id="RHEA:19670"/>
    </physiologicalReaction>
</comment>
<dbReference type="OrthoDB" id="9808822at2"/>
<reference evidence="8" key="1">
    <citation type="submission" date="2016-01" db="EMBL/GenBank/DDBJ databases">
        <authorList>
            <person name="Peeters C."/>
        </authorList>
    </citation>
    <scope>NUCLEOTIDE SEQUENCE [LARGE SCALE GENOMIC DNA]</scope>
    <source>
        <strain evidence="8">LMG 29317</strain>
    </source>
</reference>
<dbReference type="Gene3D" id="3.40.50.300">
    <property type="entry name" value="P-loop containing nucleotide triphosphate hydrolases"/>
    <property type="match status" value="1"/>
</dbReference>
<name>A0A158KJ87_9BURK</name>
<evidence type="ECO:0000256" key="5">
    <source>
        <dbReference type="ARBA" id="ARBA00045658"/>
    </source>
</evidence>
<dbReference type="SUPFAM" id="SSF52540">
    <property type="entry name" value="P-loop containing nucleoside triphosphate hydrolases"/>
    <property type="match status" value="1"/>
</dbReference>
<evidence type="ECO:0000256" key="1">
    <source>
        <dbReference type="ARBA" id="ARBA00022741"/>
    </source>
</evidence>
<comment type="function">
    <text evidence="5">Zinc chaperone that directly transfers zinc cofactor to target proteins, thereby activating them. Zinc is transferred from the CXCC motif in the GTPase domain to the zinc binding site in target proteins in a process requiring GTP hydrolysis.</text>
</comment>
<dbReference type="Proteomes" id="UP000055019">
    <property type="component" value="Unassembled WGS sequence"/>
</dbReference>
<evidence type="ECO:0000256" key="6">
    <source>
        <dbReference type="ARBA" id="ARBA00049117"/>
    </source>
</evidence>
<dbReference type="GO" id="GO:0000166">
    <property type="term" value="F:nucleotide binding"/>
    <property type="evidence" value="ECO:0007669"/>
    <property type="project" value="UniProtKB-KW"/>
</dbReference>
<dbReference type="InterPro" id="IPR051316">
    <property type="entry name" value="Zinc-reg_GTPase_activator"/>
</dbReference>